<feature type="region of interest" description="Disordered" evidence="1">
    <location>
        <begin position="131"/>
        <end position="166"/>
    </location>
</feature>
<dbReference type="PANTHER" id="PTHR14087">
    <property type="entry name" value="THYMOCYTE NUCLEAR PROTEIN 1"/>
    <property type="match status" value="1"/>
</dbReference>
<feature type="domain" description="EVE" evidence="2">
    <location>
        <begin position="3"/>
        <end position="129"/>
    </location>
</feature>
<dbReference type="AlphaFoldDB" id="A0A0C4WTP7"/>
<organism evidence="3 4">
    <name type="scientific">Azotobacter chroococcum NCIMB 8003</name>
    <dbReference type="NCBI Taxonomy" id="1328314"/>
    <lineage>
        <taxon>Bacteria</taxon>
        <taxon>Pseudomonadati</taxon>
        <taxon>Pseudomonadota</taxon>
        <taxon>Gammaproteobacteria</taxon>
        <taxon>Pseudomonadales</taxon>
        <taxon>Pseudomonadaceae</taxon>
        <taxon>Azotobacter</taxon>
    </lineage>
</organism>
<evidence type="ECO:0000313" key="3">
    <source>
        <dbReference type="EMBL" id="AJE23065.1"/>
    </source>
</evidence>
<dbReference type="InterPro" id="IPR002740">
    <property type="entry name" value="EVE_domain"/>
</dbReference>
<dbReference type="KEGG" id="acx:Achr_36730"/>
<evidence type="ECO:0000259" key="2">
    <source>
        <dbReference type="Pfam" id="PF01878"/>
    </source>
</evidence>
<keyword evidence="4" id="KW-1185">Reference proteome</keyword>
<dbReference type="Proteomes" id="UP000068210">
    <property type="component" value="Chromosome"/>
</dbReference>
<dbReference type="EMBL" id="CP010415">
    <property type="protein sequence ID" value="AJE23065.1"/>
    <property type="molecule type" value="Genomic_DNA"/>
</dbReference>
<dbReference type="Pfam" id="PF01878">
    <property type="entry name" value="EVE"/>
    <property type="match status" value="1"/>
</dbReference>
<protein>
    <recommendedName>
        <fullName evidence="2">EVE domain-containing protein</fullName>
    </recommendedName>
</protein>
<accession>A0A0C4WTP7</accession>
<feature type="compositionally biased region" description="Basic and acidic residues" evidence="1">
    <location>
        <begin position="308"/>
        <end position="317"/>
    </location>
</feature>
<name>A0A0C4WTP7_9GAMM</name>
<dbReference type="HOGENOM" id="CLU_876175_0_0_6"/>
<reference evidence="3 4" key="1">
    <citation type="journal article" date="2015" name="PLoS ONE">
        <title>Azotobacter Genomes: The Genome of Azotobacter chroococcum NCIMB 8003 (ATCC 4412).</title>
        <authorList>
            <person name="Robson R.L."/>
            <person name="Jones R."/>
            <person name="Robson R.M."/>
            <person name="Schwartz A."/>
            <person name="Richardson T.H."/>
        </authorList>
    </citation>
    <scope>NUCLEOTIDE SEQUENCE [LARGE SCALE GENOMIC DNA]</scope>
    <source>
        <strain evidence="3 4">NCIMB 8003</strain>
    </source>
</reference>
<evidence type="ECO:0000313" key="4">
    <source>
        <dbReference type="Proteomes" id="UP000068210"/>
    </source>
</evidence>
<dbReference type="Gene3D" id="3.10.590.10">
    <property type="entry name" value="ph1033 like domains"/>
    <property type="match status" value="1"/>
</dbReference>
<dbReference type="PANTHER" id="PTHR14087:SF7">
    <property type="entry name" value="THYMOCYTE NUCLEAR PROTEIN 1"/>
    <property type="match status" value="1"/>
</dbReference>
<sequence>MPYWLMKAEPDVLSAATLQRLRQARWDGVRNYPARNFLRNMQADELFFFYHSSCPQPGIAGIGRIGRTAYPDPSALDPHGPYFDAMASAEKNPWSAVDVEFVEAFSDIIGLARLRSIPELAQLPLLQKGQPALGDAGGGRRMGRRARAALSGEQSSGAGSVGEDVGAHLPGLHARFEQRVQGGIDHTRRAAGIHVQRPEVGEVLAHRLMQQATAPLPATQIADHPVQVQVGQALPLFRIRQPVEILRSPRPPVEVDRPGEAVRPAMLDQALHLRHAGAGGDQHQRTVRQLGQTGIAERQAHTGETLAADERQQLLGR</sequence>
<dbReference type="SUPFAM" id="SSF88697">
    <property type="entry name" value="PUA domain-like"/>
    <property type="match status" value="1"/>
</dbReference>
<dbReference type="InterPro" id="IPR047197">
    <property type="entry name" value="THYN1-like_EVE"/>
</dbReference>
<dbReference type="InterPro" id="IPR015947">
    <property type="entry name" value="PUA-like_sf"/>
</dbReference>
<dbReference type="CDD" id="cd21133">
    <property type="entry name" value="EVE"/>
    <property type="match status" value="1"/>
</dbReference>
<gene>
    <name evidence="3" type="ORF">Achr_36730</name>
</gene>
<feature type="region of interest" description="Disordered" evidence="1">
    <location>
        <begin position="296"/>
        <end position="317"/>
    </location>
</feature>
<evidence type="ECO:0000256" key="1">
    <source>
        <dbReference type="SAM" id="MobiDB-lite"/>
    </source>
</evidence>
<dbReference type="InterPro" id="IPR052181">
    <property type="entry name" value="5hmC_binding"/>
</dbReference>
<proteinExistence type="predicted"/>